<reference evidence="1" key="1">
    <citation type="submission" date="2019-08" db="EMBL/GenBank/DDBJ databases">
        <authorList>
            <person name="Kucharzyk K."/>
            <person name="Murdoch R.W."/>
            <person name="Higgins S."/>
            <person name="Loffler F."/>
        </authorList>
    </citation>
    <scope>NUCLEOTIDE SEQUENCE</scope>
</reference>
<proteinExistence type="predicted"/>
<dbReference type="AlphaFoldDB" id="A0A644Z6D1"/>
<sequence>MRSTSAEAISSCSTFWEKRLSRVSEILVSYICRASSIAEVIVLSLSNNVLYGNDLESSEYTDGSFGNLVLAETNTVTVTPNASLITAFRVSRAENIAASVSGASTTSKQFSSSSYSANTTGSADRTLNAVLQMACLSMVRSFTLSYRTITLEQYSLMERTTK</sequence>
<gene>
    <name evidence="1" type="ORF">SDC9_82968</name>
</gene>
<name>A0A644Z6D1_9ZZZZ</name>
<dbReference type="EMBL" id="VSSQ01007588">
    <property type="protein sequence ID" value="MPM36372.1"/>
    <property type="molecule type" value="Genomic_DNA"/>
</dbReference>
<organism evidence="1">
    <name type="scientific">bioreactor metagenome</name>
    <dbReference type="NCBI Taxonomy" id="1076179"/>
    <lineage>
        <taxon>unclassified sequences</taxon>
        <taxon>metagenomes</taxon>
        <taxon>ecological metagenomes</taxon>
    </lineage>
</organism>
<accession>A0A644Z6D1</accession>
<protein>
    <submittedName>
        <fullName evidence="1">Uncharacterized protein</fullName>
    </submittedName>
</protein>
<evidence type="ECO:0000313" key="1">
    <source>
        <dbReference type="EMBL" id="MPM36372.1"/>
    </source>
</evidence>
<comment type="caution">
    <text evidence="1">The sequence shown here is derived from an EMBL/GenBank/DDBJ whole genome shotgun (WGS) entry which is preliminary data.</text>
</comment>